<reference evidence="1" key="1">
    <citation type="journal article" date="2014" name="Front. Microbiol.">
        <title>High frequency of phylogenetically diverse reductive dehalogenase-homologous genes in deep subseafloor sedimentary metagenomes.</title>
        <authorList>
            <person name="Kawai M."/>
            <person name="Futagami T."/>
            <person name="Toyoda A."/>
            <person name="Takaki Y."/>
            <person name="Nishi S."/>
            <person name="Hori S."/>
            <person name="Arai W."/>
            <person name="Tsubouchi T."/>
            <person name="Morono Y."/>
            <person name="Uchiyama I."/>
            <person name="Ito T."/>
            <person name="Fujiyama A."/>
            <person name="Inagaki F."/>
            <person name="Takami H."/>
        </authorList>
    </citation>
    <scope>NUCLEOTIDE SEQUENCE</scope>
    <source>
        <strain evidence="1">Expedition CK06-06</strain>
    </source>
</reference>
<dbReference type="InterPro" id="IPR035093">
    <property type="entry name" value="RelE/ParE_toxin_dom_sf"/>
</dbReference>
<evidence type="ECO:0008006" key="2">
    <source>
        <dbReference type="Google" id="ProtNLM"/>
    </source>
</evidence>
<protein>
    <recommendedName>
        <fullName evidence="2">Plasmid stabilization system protein</fullName>
    </recommendedName>
</protein>
<comment type="caution">
    <text evidence="1">The sequence shown here is derived from an EMBL/GenBank/DDBJ whole genome shotgun (WGS) entry which is preliminary data.</text>
</comment>
<evidence type="ECO:0000313" key="1">
    <source>
        <dbReference type="EMBL" id="GAJ03110.1"/>
    </source>
</evidence>
<dbReference type="AlphaFoldDB" id="X1VB60"/>
<dbReference type="EMBL" id="BARW01034028">
    <property type="protein sequence ID" value="GAJ03110.1"/>
    <property type="molecule type" value="Genomic_DNA"/>
</dbReference>
<sequence>MVDIRWSIGALEDIESISSYISQDFPEKASEIVRGIIKKIEQLK</sequence>
<gene>
    <name evidence="1" type="ORF">S12H4_53454</name>
</gene>
<accession>X1VB60</accession>
<proteinExistence type="predicted"/>
<organism evidence="1">
    <name type="scientific">marine sediment metagenome</name>
    <dbReference type="NCBI Taxonomy" id="412755"/>
    <lineage>
        <taxon>unclassified sequences</taxon>
        <taxon>metagenomes</taxon>
        <taxon>ecological metagenomes</taxon>
    </lineage>
</organism>
<dbReference type="Gene3D" id="3.30.2310.20">
    <property type="entry name" value="RelE-like"/>
    <property type="match status" value="1"/>
</dbReference>
<name>X1VB60_9ZZZZ</name>